<organism evidence="2 3">
    <name type="scientific">Geodia barretti</name>
    <name type="common">Barrett's horny sponge</name>
    <dbReference type="NCBI Taxonomy" id="519541"/>
    <lineage>
        <taxon>Eukaryota</taxon>
        <taxon>Metazoa</taxon>
        <taxon>Porifera</taxon>
        <taxon>Demospongiae</taxon>
        <taxon>Heteroscleromorpha</taxon>
        <taxon>Tetractinellida</taxon>
        <taxon>Astrophorina</taxon>
        <taxon>Geodiidae</taxon>
        <taxon>Geodia</taxon>
    </lineage>
</organism>
<dbReference type="EMBL" id="CASHTH010002250">
    <property type="protein sequence ID" value="CAI8026920.1"/>
    <property type="molecule type" value="Genomic_DNA"/>
</dbReference>
<keyword evidence="1" id="KW-0472">Membrane</keyword>
<keyword evidence="3" id="KW-1185">Reference proteome</keyword>
<sequence length="145" mass="16002">MEPCAGSASGELLNELKPKKLGFGALALSYAGLFRYPRFSYRAYILVLTFVVYAAYHMSRKPFSVVAIVMEEVLMIIAPTLPMFPTSPISLRPLVAGPRSPRGGDETSTLPTSQFHQHYMFGLDPLIPLLQMNLSSPCCHQLNVP</sequence>
<evidence type="ECO:0000313" key="3">
    <source>
        <dbReference type="Proteomes" id="UP001174909"/>
    </source>
</evidence>
<gene>
    <name evidence="2" type="ORF">GBAR_LOCUS15418</name>
</gene>
<evidence type="ECO:0000256" key="1">
    <source>
        <dbReference type="SAM" id="Phobius"/>
    </source>
</evidence>
<feature type="transmembrane region" description="Helical" evidence="1">
    <location>
        <begin position="39"/>
        <end position="56"/>
    </location>
</feature>
<feature type="transmembrane region" description="Helical" evidence="1">
    <location>
        <begin position="63"/>
        <end position="84"/>
    </location>
</feature>
<accession>A0AA35WU87</accession>
<keyword evidence="1" id="KW-0812">Transmembrane</keyword>
<reference evidence="2" key="1">
    <citation type="submission" date="2023-03" db="EMBL/GenBank/DDBJ databases">
        <authorList>
            <person name="Steffen K."/>
            <person name="Cardenas P."/>
        </authorList>
    </citation>
    <scope>NUCLEOTIDE SEQUENCE</scope>
</reference>
<comment type="caution">
    <text evidence="2">The sequence shown here is derived from an EMBL/GenBank/DDBJ whole genome shotgun (WGS) entry which is preliminary data.</text>
</comment>
<proteinExistence type="predicted"/>
<protein>
    <submittedName>
        <fullName evidence="2">Uncharacterized protein</fullName>
    </submittedName>
</protein>
<evidence type="ECO:0000313" key="2">
    <source>
        <dbReference type="EMBL" id="CAI8026920.1"/>
    </source>
</evidence>
<dbReference type="AlphaFoldDB" id="A0AA35WU87"/>
<dbReference type="Proteomes" id="UP001174909">
    <property type="component" value="Unassembled WGS sequence"/>
</dbReference>
<keyword evidence="1" id="KW-1133">Transmembrane helix</keyword>
<name>A0AA35WU87_GEOBA</name>